<dbReference type="EMBL" id="JAGYPJ010000001">
    <property type="protein sequence ID" value="MBS4201792.1"/>
    <property type="molecule type" value="Genomic_DNA"/>
</dbReference>
<reference evidence="2 3" key="1">
    <citation type="submission" date="2021-05" db="EMBL/GenBank/DDBJ databases">
        <title>Novel Bacillus species.</title>
        <authorList>
            <person name="Liu G."/>
        </authorList>
    </citation>
    <scope>NUCLEOTIDE SEQUENCE [LARGE SCALE GENOMIC DNA]</scope>
    <source>
        <strain evidence="2 3">FJAT-49732</strain>
    </source>
</reference>
<dbReference type="SUPFAM" id="SSF53335">
    <property type="entry name" value="S-adenosyl-L-methionine-dependent methyltransferases"/>
    <property type="match status" value="1"/>
</dbReference>
<dbReference type="InterPro" id="IPR029063">
    <property type="entry name" value="SAM-dependent_MTases_sf"/>
</dbReference>
<feature type="domain" description="Methyltransferase type 11" evidence="1">
    <location>
        <begin position="50"/>
        <end position="147"/>
    </location>
</feature>
<dbReference type="InterPro" id="IPR013216">
    <property type="entry name" value="Methyltransf_11"/>
</dbReference>
<comment type="caution">
    <text evidence="2">The sequence shown here is derived from an EMBL/GenBank/DDBJ whole genome shotgun (WGS) entry which is preliminary data.</text>
</comment>
<evidence type="ECO:0000313" key="3">
    <source>
        <dbReference type="Proteomes" id="UP000682713"/>
    </source>
</evidence>
<dbReference type="PANTHER" id="PTHR43861:SF1">
    <property type="entry name" value="TRANS-ACONITATE 2-METHYLTRANSFERASE"/>
    <property type="match status" value="1"/>
</dbReference>
<dbReference type="Proteomes" id="UP000682713">
    <property type="component" value="Unassembled WGS sequence"/>
</dbReference>
<dbReference type="RefSeq" id="WP_213112229.1">
    <property type="nucleotide sequence ID" value="NZ_JAGYPJ010000001.1"/>
</dbReference>
<sequence>MVNVLSTNKQSWDEAAERFFGRNPLPEYGPMAPCEDELNLFGDVKNLKVLDIGCGSGHSLQYMKEREAAELWGLDLSKKQIELATTLLENSAQPVRLFESPMEVNPGLPYDYYDIVYSIFAIGWTTNLEKTLANINSYLKKGGIFIFSWEHPLYSRIGNKDGVLTFGKSYHEEGSYDHEAWNSTAIMQQFRVSTYINALVDNGFQIERVIEDARWSEEDAQRHEKRWYTYEKAKAIPTTLIVKCRKL</sequence>
<keyword evidence="2" id="KW-0489">Methyltransferase</keyword>
<evidence type="ECO:0000313" key="2">
    <source>
        <dbReference type="EMBL" id="MBS4201792.1"/>
    </source>
</evidence>
<dbReference type="AlphaFoldDB" id="A0A942TRW5"/>
<name>A0A942TRW5_9BACI</name>
<proteinExistence type="predicted"/>
<dbReference type="CDD" id="cd02440">
    <property type="entry name" value="AdoMet_MTases"/>
    <property type="match status" value="1"/>
</dbReference>
<protein>
    <submittedName>
        <fullName evidence="2">Class I SAM-dependent methyltransferase</fullName>
    </submittedName>
</protein>
<dbReference type="PANTHER" id="PTHR43861">
    <property type="entry name" value="TRANS-ACONITATE 2-METHYLTRANSFERASE-RELATED"/>
    <property type="match status" value="1"/>
</dbReference>
<dbReference type="Pfam" id="PF08241">
    <property type="entry name" value="Methyltransf_11"/>
    <property type="match status" value="1"/>
</dbReference>
<dbReference type="GO" id="GO:0008757">
    <property type="term" value="F:S-adenosylmethionine-dependent methyltransferase activity"/>
    <property type="evidence" value="ECO:0007669"/>
    <property type="project" value="InterPro"/>
</dbReference>
<accession>A0A942TRW5</accession>
<keyword evidence="3" id="KW-1185">Reference proteome</keyword>
<evidence type="ECO:0000259" key="1">
    <source>
        <dbReference type="Pfam" id="PF08241"/>
    </source>
</evidence>
<dbReference type="Gene3D" id="3.40.50.150">
    <property type="entry name" value="Vaccinia Virus protein VP39"/>
    <property type="match status" value="1"/>
</dbReference>
<gene>
    <name evidence="2" type="ORF">KHA93_19495</name>
</gene>
<dbReference type="GO" id="GO:0032259">
    <property type="term" value="P:methylation"/>
    <property type="evidence" value="ECO:0007669"/>
    <property type="project" value="UniProtKB-KW"/>
</dbReference>
<organism evidence="2 3">
    <name type="scientific">Lederbergia citrisecunda</name>
    <dbReference type="NCBI Taxonomy" id="2833583"/>
    <lineage>
        <taxon>Bacteria</taxon>
        <taxon>Bacillati</taxon>
        <taxon>Bacillota</taxon>
        <taxon>Bacilli</taxon>
        <taxon>Bacillales</taxon>
        <taxon>Bacillaceae</taxon>
        <taxon>Lederbergia</taxon>
    </lineage>
</organism>
<keyword evidence="2" id="KW-0808">Transferase</keyword>